<dbReference type="InterPro" id="IPR011257">
    <property type="entry name" value="DNA_glycosylase"/>
</dbReference>
<sequence>CDRDALLHGDLDQVKETLRTQGHRFAEKRAKYIVTARELAPTLKVTIQGFQDIKAAREWLAMNVKGIGWKESSHFLRNVGYLDVAIIDRHIISNMVDHGILEERPKSITKRRYLEYEGILAEVARRVGMTLGEMDLYLWYRKTGKVLK</sequence>
<dbReference type="Gene3D" id="1.10.1670.10">
    <property type="entry name" value="Helix-hairpin-Helix base-excision DNA repair enzymes (C-terminal)"/>
    <property type="match status" value="1"/>
</dbReference>
<evidence type="ECO:0000256" key="4">
    <source>
        <dbReference type="ARBA" id="ARBA00023239"/>
    </source>
</evidence>
<keyword evidence="3" id="KW-0234">DNA repair</keyword>
<dbReference type="GO" id="GO:0016829">
    <property type="term" value="F:lyase activity"/>
    <property type="evidence" value="ECO:0007669"/>
    <property type="project" value="UniProtKB-KW"/>
</dbReference>
<keyword evidence="6" id="KW-0326">Glycosidase</keyword>
<evidence type="ECO:0000256" key="5">
    <source>
        <dbReference type="ARBA" id="ARBA00023268"/>
    </source>
</evidence>
<keyword evidence="2" id="KW-0378">Hydrolase</keyword>
<evidence type="ECO:0000313" key="7">
    <source>
        <dbReference type="EMBL" id="GAG37453.1"/>
    </source>
</evidence>
<dbReference type="InterPro" id="IPR012092">
    <property type="entry name" value="DNA_glyclase/AP_lyase_Ogg"/>
</dbReference>
<accession>X0XLE3</accession>
<organism evidence="7">
    <name type="scientific">marine sediment metagenome</name>
    <dbReference type="NCBI Taxonomy" id="412755"/>
    <lineage>
        <taxon>unclassified sequences</taxon>
        <taxon>metagenomes</taxon>
        <taxon>ecological metagenomes</taxon>
    </lineage>
</organism>
<evidence type="ECO:0008006" key="8">
    <source>
        <dbReference type="Google" id="ProtNLM"/>
    </source>
</evidence>
<keyword evidence="1" id="KW-0227">DNA damage</keyword>
<evidence type="ECO:0000256" key="3">
    <source>
        <dbReference type="ARBA" id="ARBA00023204"/>
    </source>
</evidence>
<keyword evidence="4" id="KW-0456">Lyase</keyword>
<feature type="non-terminal residue" evidence="7">
    <location>
        <position position="1"/>
    </location>
</feature>
<protein>
    <recommendedName>
        <fullName evidence="8">HhH-GPD domain-containing protein</fullName>
    </recommendedName>
</protein>
<dbReference type="EMBL" id="BARS01041920">
    <property type="protein sequence ID" value="GAG37453.1"/>
    <property type="molecule type" value="Genomic_DNA"/>
</dbReference>
<evidence type="ECO:0000256" key="2">
    <source>
        <dbReference type="ARBA" id="ARBA00022801"/>
    </source>
</evidence>
<dbReference type="SUPFAM" id="SSF48150">
    <property type="entry name" value="DNA-glycosylase"/>
    <property type="match status" value="1"/>
</dbReference>
<evidence type="ECO:0000256" key="1">
    <source>
        <dbReference type="ARBA" id="ARBA00022763"/>
    </source>
</evidence>
<evidence type="ECO:0000256" key="6">
    <source>
        <dbReference type="ARBA" id="ARBA00023295"/>
    </source>
</evidence>
<dbReference type="GO" id="GO:0003906">
    <property type="term" value="F:DNA-(apurinic or apyrimidinic site) endonuclease activity"/>
    <property type="evidence" value="ECO:0007669"/>
    <property type="project" value="InterPro"/>
</dbReference>
<dbReference type="CDD" id="cd00056">
    <property type="entry name" value="ENDO3c"/>
    <property type="match status" value="1"/>
</dbReference>
<keyword evidence="5" id="KW-0511">Multifunctional enzyme</keyword>
<dbReference type="Pfam" id="PF22175">
    <property type="entry name" value="Ogg-HhH"/>
    <property type="match status" value="1"/>
</dbReference>
<dbReference type="AlphaFoldDB" id="X0XLE3"/>
<dbReference type="InterPro" id="IPR023170">
    <property type="entry name" value="HhH_base_excis_C"/>
</dbReference>
<gene>
    <name evidence="7" type="ORF">S01H1_63670</name>
</gene>
<name>X0XLE3_9ZZZZ</name>
<dbReference type="InterPro" id="IPR003265">
    <property type="entry name" value="HhH-GPD_domain"/>
</dbReference>
<dbReference type="NCBIfam" id="NF002305">
    <property type="entry name" value="PRK01229.1"/>
    <property type="match status" value="1"/>
</dbReference>
<dbReference type="GO" id="GO:0016799">
    <property type="term" value="F:hydrolase activity, hydrolyzing N-glycosyl compounds"/>
    <property type="evidence" value="ECO:0007669"/>
    <property type="project" value="InterPro"/>
</dbReference>
<reference evidence="7" key="1">
    <citation type="journal article" date="2014" name="Front. Microbiol.">
        <title>High frequency of phylogenetically diverse reductive dehalogenase-homologous genes in deep subseafloor sedimentary metagenomes.</title>
        <authorList>
            <person name="Kawai M."/>
            <person name="Futagami T."/>
            <person name="Toyoda A."/>
            <person name="Takaki Y."/>
            <person name="Nishi S."/>
            <person name="Hori S."/>
            <person name="Arai W."/>
            <person name="Tsubouchi T."/>
            <person name="Morono Y."/>
            <person name="Uchiyama I."/>
            <person name="Ito T."/>
            <person name="Fujiyama A."/>
            <person name="Inagaki F."/>
            <person name="Takami H."/>
        </authorList>
    </citation>
    <scope>NUCLEOTIDE SEQUENCE</scope>
    <source>
        <strain evidence="7">Expedition CK06-06</strain>
    </source>
</reference>
<dbReference type="GO" id="GO:0006284">
    <property type="term" value="P:base-excision repair"/>
    <property type="evidence" value="ECO:0007669"/>
    <property type="project" value="InterPro"/>
</dbReference>
<comment type="caution">
    <text evidence="7">The sequence shown here is derived from an EMBL/GenBank/DDBJ whole genome shotgun (WGS) entry which is preliminary data.</text>
</comment>
<proteinExistence type="predicted"/>